<dbReference type="Pfam" id="PF00583">
    <property type="entry name" value="Acetyltransf_1"/>
    <property type="match status" value="1"/>
</dbReference>
<dbReference type="SUPFAM" id="SSF55729">
    <property type="entry name" value="Acyl-CoA N-acyltransferases (Nat)"/>
    <property type="match status" value="1"/>
</dbReference>
<dbReference type="InterPro" id="IPR050832">
    <property type="entry name" value="Bact_Acetyltransf"/>
</dbReference>
<dbReference type="Gene3D" id="3.40.630.30">
    <property type="match status" value="1"/>
</dbReference>
<protein>
    <submittedName>
        <fullName evidence="4">Ribosomal-protein-alanine N-acetyltransferase</fullName>
    </submittedName>
</protein>
<dbReference type="GO" id="GO:0008080">
    <property type="term" value="F:N-acetyltransferase activity"/>
    <property type="evidence" value="ECO:0007669"/>
    <property type="project" value="InterPro"/>
</dbReference>
<evidence type="ECO:0000259" key="3">
    <source>
        <dbReference type="PROSITE" id="PS51186"/>
    </source>
</evidence>
<evidence type="ECO:0000256" key="2">
    <source>
        <dbReference type="ARBA" id="ARBA00023315"/>
    </source>
</evidence>
<sequence>MIEQFVLRVATPDDVDAIMQLETATFENDAWSRAMMLGDLSQTYCHYLVATRPGDGPTTALSGYAGLMSARGAVDADIQTIAVAPDARRRGLARLMMTTLIAEAVSRGARRLFLEVRADNPGAQTLYENLGFLPIGVRRGYYQPDDVDAVVMRLDLPAGGAA</sequence>
<dbReference type="InterPro" id="IPR016181">
    <property type="entry name" value="Acyl_CoA_acyltransferase"/>
</dbReference>
<evidence type="ECO:0000256" key="1">
    <source>
        <dbReference type="ARBA" id="ARBA00022679"/>
    </source>
</evidence>
<keyword evidence="1 4" id="KW-0808">Transferase</keyword>
<gene>
    <name evidence="4" type="ORF">B7R22_12295</name>
</gene>
<evidence type="ECO:0000313" key="4">
    <source>
        <dbReference type="EMBL" id="RFA13678.1"/>
    </source>
</evidence>
<reference evidence="4 5" key="1">
    <citation type="submission" date="2017-04" db="EMBL/GenBank/DDBJ databases">
        <title>Comparative genome analysis of Subtercola boreus.</title>
        <authorList>
            <person name="Cho Y.-J."/>
            <person name="Cho A."/>
            <person name="Kim O.-S."/>
            <person name="Lee J.-I."/>
        </authorList>
    </citation>
    <scope>NUCLEOTIDE SEQUENCE [LARGE SCALE GENOMIC DNA]</scope>
    <source>
        <strain evidence="4 5">P27479</strain>
    </source>
</reference>
<dbReference type="InterPro" id="IPR006464">
    <property type="entry name" value="AcTrfase_RimI/Ard1"/>
</dbReference>
<proteinExistence type="predicted"/>
<dbReference type="OrthoDB" id="529907at2"/>
<dbReference type="EMBL" id="NBXB01000034">
    <property type="protein sequence ID" value="RFA13678.1"/>
    <property type="molecule type" value="Genomic_DNA"/>
</dbReference>
<name>A0A3E0VWE4_9MICO</name>
<organism evidence="4 5">
    <name type="scientific">Subtercola boreus</name>
    <dbReference type="NCBI Taxonomy" id="120213"/>
    <lineage>
        <taxon>Bacteria</taxon>
        <taxon>Bacillati</taxon>
        <taxon>Actinomycetota</taxon>
        <taxon>Actinomycetes</taxon>
        <taxon>Micrococcales</taxon>
        <taxon>Microbacteriaceae</taxon>
        <taxon>Subtercola</taxon>
    </lineage>
</organism>
<dbReference type="Proteomes" id="UP000256541">
    <property type="component" value="Unassembled WGS sequence"/>
</dbReference>
<comment type="caution">
    <text evidence="4">The sequence shown here is derived from an EMBL/GenBank/DDBJ whole genome shotgun (WGS) entry which is preliminary data.</text>
</comment>
<keyword evidence="2" id="KW-0012">Acyltransferase</keyword>
<dbReference type="PROSITE" id="PS51186">
    <property type="entry name" value="GNAT"/>
    <property type="match status" value="1"/>
</dbReference>
<evidence type="ECO:0000313" key="5">
    <source>
        <dbReference type="Proteomes" id="UP000256541"/>
    </source>
</evidence>
<feature type="domain" description="N-acetyltransferase" evidence="3">
    <location>
        <begin position="5"/>
        <end position="157"/>
    </location>
</feature>
<dbReference type="CDD" id="cd04301">
    <property type="entry name" value="NAT_SF"/>
    <property type="match status" value="1"/>
</dbReference>
<dbReference type="AlphaFoldDB" id="A0A3E0VWE4"/>
<dbReference type="InterPro" id="IPR000182">
    <property type="entry name" value="GNAT_dom"/>
</dbReference>
<dbReference type="PANTHER" id="PTHR43877">
    <property type="entry name" value="AMINOALKYLPHOSPHONATE N-ACETYLTRANSFERASE-RELATED-RELATED"/>
    <property type="match status" value="1"/>
</dbReference>
<accession>A0A3E0VWE4</accession>
<dbReference type="NCBIfam" id="TIGR01575">
    <property type="entry name" value="rimI"/>
    <property type="match status" value="1"/>
</dbReference>